<dbReference type="InterPro" id="IPR036236">
    <property type="entry name" value="Znf_C2H2_sf"/>
</dbReference>
<dbReference type="EnsemblMetazoa" id="SCAU015394-RA">
    <property type="protein sequence ID" value="SCAU015394-PA"/>
    <property type="gene ID" value="SCAU015394"/>
</dbReference>
<feature type="compositionally biased region" description="Basic residues" evidence="10">
    <location>
        <begin position="631"/>
        <end position="645"/>
    </location>
</feature>
<evidence type="ECO:0000256" key="2">
    <source>
        <dbReference type="ARBA" id="ARBA00022723"/>
    </source>
</evidence>
<evidence type="ECO:0000256" key="9">
    <source>
        <dbReference type="PROSITE-ProRule" id="PRU00042"/>
    </source>
</evidence>
<comment type="subcellular location">
    <subcellularLocation>
        <location evidence="1">Nucleus</location>
    </subcellularLocation>
</comment>
<keyword evidence="5" id="KW-0862">Zinc</keyword>
<evidence type="ECO:0000256" key="3">
    <source>
        <dbReference type="ARBA" id="ARBA00022737"/>
    </source>
</evidence>
<reference evidence="12" key="1">
    <citation type="submission" date="2020-05" db="UniProtKB">
        <authorList>
            <consortium name="EnsemblMetazoa"/>
        </authorList>
    </citation>
    <scope>IDENTIFICATION</scope>
    <source>
        <strain evidence="12">USDA</strain>
    </source>
</reference>
<evidence type="ECO:0000259" key="11">
    <source>
        <dbReference type="PROSITE" id="PS50157"/>
    </source>
</evidence>
<dbReference type="PROSITE" id="PS00028">
    <property type="entry name" value="ZINC_FINGER_C2H2_1"/>
    <property type="match status" value="3"/>
</dbReference>
<dbReference type="GO" id="GO:0000978">
    <property type="term" value="F:RNA polymerase II cis-regulatory region sequence-specific DNA binding"/>
    <property type="evidence" value="ECO:0007669"/>
    <property type="project" value="TreeGrafter"/>
</dbReference>
<dbReference type="STRING" id="35570.A0A1I8QAQ6"/>
<feature type="domain" description="C2H2-type" evidence="11">
    <location>
        <begin position="798"/>
        <end position="826"/>
    </location>
</feature>
<keyword evidence="2" id="KW-0479">Metal-binding</keyword>
<dbReference type="PANTHER" id="PTHR24388">
    <property type="entry name" value="ZINC FINGER PROTEIN"/>
    <property type="match status" value="1"/>
</dbReference>
<dbReference type="GO" id="GO:0005634">
    <property type="term" value="C:nucleus"/>
    <property type="evidence" value="ECO:0007669"/>
    <property type="project" value="UniProtKB-SubCell"/>
</dbReference>
<dbReference type="Gene3D" id="3.30.160.60">
    <property type="entry name" value="Classic Zinc Finger"/>
    <property type="match status" value="1"/>
</dbReference>
<evidence type="ECO:0000256" key="5">
    <source>
        <dbReference type="ARBA" id="ARBA00022833"/>
    </source>
</evidence>
<feature type="compositionally biased region" description="Polar residues" evidence="10">
    <location>
        <begin position="243"/>
        <end position="253"/>
    </location>
</feature>
<comment type="similarity">
    <text evidence="8">Belongs to the snail C2H2-type zinc-finger protein family.</text>
</comment>
<dbReference type="InterPro" id="IPR013087">
    <property type="entry name" value="Znf_C2H2_type"/>
</dbReference>
<name>A0A1I8QAQ6_STOCA</name>
<protein>
    <recommendedName>
        <fullName evidence="11">C2H2-type domain-containing protein</fullName>
    </recommendedName>
</protein>
<accession>A0A1I8QAQ6</accession>
<dbReference type="InterPro" id="IPR050527">
    <property type="entry name" value="Snail/Krueppel_Znf"/>
</dbReference>
<evidence type="ECO:0000313" key="13">
    <source>
        <dbReference type="Proteomes" id="UP000095300"/>
    </source>
</evidence>
<sequence>MQKATNFINSTKLPNKFVIKSSTSPKQKFHLQPDYQRLTNLPPTHTMDQTGLRVNSSMVGNPFNRPPRQLLRSISSDSLWSEDEVLLAQNNGDVATPISNRKHSQMMQTEFSCNANMCGVIDANTYEIICFYCHKIFPLKKWPFFTNHLKLMHSPLDESNNRADEEKMDFQISKETVQHSDIEFNNDCSNATQTFQRNRKRSMCYEEEYQNIEFLEEEPKTKKHISLHQSPLDSELSALCESPSDSLNPTNNNKDQKSKQTDTMIIDDNPMEYAVDDDITQISYNGQEVYLPRSLEAYISTDGKIATEAIALKQCSTFDEYIKSADVKEDEESPNYIALDERKEEPRSVEIIFDCNSTNSNDIYEEGQEDTTPSFEILETISHASQTCSETNTKKPMIQETIVSTAIEALSQPMRDAAVTTTIEALSPPMREPIVSTNTDALSMTTTATLSDSTRPMDFLSYYVDSEDEMPSNDENEDAFPSPTNCCGILFGLTNKQIVLEFLQQLGQYPCLYKFKKSQNVPMKSGQFQESITRLRTHINGKFNIDMSDVETRLSIQRIKHWYCRTLQAIEHSKECSKPYKHSFPVYFEMLNSYMSADVSYTRDLLFGRSVQNKDSNELTRYPRWMLCKKGTKSRRGKPIGRKRLIPKETNKERLPPQDDSVVLPLQEKFLVYDEIASSTETEEETVSETYNDIAVHPEPIICDICFVDFRHRLDLKRHRVRHFPPKHPCLICRRMHFTRPMANKCQHNDDSAELHTAEDNQLELNHHIWVCEICGSTYKTMGNLNYHKRNKHSSQRLKCGICGYGTIRTDNLLRHQQKFHTVEFGTCDEIAKRSRARPKIPFSIEARREYLWIQKMKAKLNPGIRFYGCFRCNKIFKSRQEKRAHNRKEHPITENTVVCLLCQHDNVLFANTTNLRRHYIDIHNVAIEDVESLLKHAKPLLKILSPDEVDYLQSSENHNQALEQILSKKPHMAARECISGTKLMYHQQVSQAALTSFDDDDDDSNDDLYESTLWEEVDQGYDELYAVKESQAVPELHEMEHHVKDELPEDMARGICIVQEHYANYYLEADAEQNLDAGQDDHLKCDDQVKTENFSDLIIEEIPEENFVSNEELEQYFIE</sequence>
<dbReference type="GO" id="GO:0000981">
    <property type="term" value="F:DNA-binding transcription factor activity, RNA polymerase II-specific"/>
    <property type="evidence" value="ECO:0007669"/>
    <property type="project" value="TreeGrafter"/>
</dbReference>
<dbReference type="GO" id="GO:0008270">
    <property type="term" value="F:zinc ion binding"/>
    <property type="evidence" value="ECO:0007669"/>
    <property type="project" value="UniProtKB-KW"/>
</dbReference>
<keyword evidence="13" id="KW-1185">Reference proteome</keyword>
<proteinExistence type="inferred from homology"/>
<feature type="region of interest" description="Disordered" evidence="10">
    <location>
        <begin position="631"/>
        <end position="658"/>
    </location>
</feature>
<evidence type="ECO:0000256" key="4">
    <source>
        <dbReference type="ARBA" id="ARBA00022771"/>
    </source>
</evidence>
<dbReference type="SMART" id="SM00355">
    <property type="entry name" value="ZnF_C2H2"/>
    <property type="match status" value="6"/>
</dbReference>
<keyword evidence="7" id="KW-0539">Nucleus</keyword>
<evidence type="ECO:0000256" key="10">
    <source>
        <dbReference type="SAM" id="MobiDB-lite"/>
    </source>
</evidence>
<dbReference type="AlphaFoldDB" id="A0A1I8QAQ6"/>
<dbReference type="Proteomes" id="UP000095300">
    <property type="component" value="Unassembled WGS sequence"/>
</dbReference>
<dbReference type="VEuPathDB" id="VectorBase:SCAU015394"/>
<evidence type="ECO:0000313" key="12">
    <source>
        <dbReference type="EnsemblMetazoa" id="SCAU015394-PA"/>
    </source>
</evidence>
<organism evidence="12 13">
    <name type="scientific">Stomoxys calcitrans</name>
    <name type="common">Stable fly</name>
    <name type="synonym">Conops calcitrans</name>
    <dbReference type="NCBI Taxonomy" id="35570"/>
    <lineage>
        <taxon>Eukaryota</taxon>
        <taxon>Metazoa</taxon>
        <taxon>Ecdysozoa</taxon>
        <taxon>Arthropoda</taxon>
        <taxon>Hexapoda</taxon>
        <taxon>Insecta</taxon>
        <taxon>Pterygota</taxon>
        <taxon>Neoptera</taxon>
        <taxon>Endopterygota</taxon>
        <taxon>Diptera</taxon>
        <taxon>Brachycera</taxon>
        <taxon>Muscomorpha</taxon>
        <taxon>Muscoidea</taxon>
        <taxon>Muscidae</taxon>
        <taxon>Stomoxys</taxon>
    </lineage>
</organism>
<feature type="compositionally biased region" description="Basic and acidic residues" evidence="10">
    <location>
        <begin position="646"/>
        <end position="657"/>
    </location>
</feature>
<feature type="region of interest" description="Disordered" evidence="10">
    <location>
        <begin position="238"/>
        <end position="260"/>
    </location>
</feature>
<evidence type="ECO:0000256" key="7">
    <source>
        <dbReference type="ARBA" id="ARBA00023242"/>
    </source>
</evidence>
<dbReference type="OrthoDB" id="8029675at2759"/>
<feature type="domain" description="C2H2-type" evidence="11">
    <location>
        <begin position="868"/>
        <end position="891"/>
    </location>
</feature>
<keyword evidence="6" id="KW-0238">DNA-binding</keyword>
<evidence type="ECO:0000256" key="6">
    <source>
        <dbReference type="ARBA" id="ARBA00023125"/>
    </source>
</evidence>
<gene>
    <name evidence="12" type="primary">106092300</name>
</gene>
<dbReference type="PROSITE" id="PS50157">
    <property type="entry name" value="ZINC_FINGER_C2H2_2"/>
    <property type="match status" value="3"/>
</dbReference>
<dbReference type="SUPFAM" id="SSF57667">
    <property type="entry name" value="beta-beta-alpha zinc fingers"/>
    <property type="match status" value="1"/>
</dbReference>
<keyword evidence="3" id="KW-0677">Repeat</keyword>
<evidence type="ECO:0000256" key="8">
    <source>
        <dbReference type="ARBA" id="ARBA00037948"/>
    </source>
</evidence>
<keyword evidence="4 9" id="KW-0863">Zinc-finger</keyword>
<feature type="domain" description="C2H2-type" evidence="11">
    <location>
        <begin position="770"/>
        <end position="798"/>
    </location>
</feature>
<dbReference type="PANTHER" id="PTHR24388:SF54">
    <property type="entry name" value="PROTEIN ESCARGOT"/>
    <property type="match status" value="1"/>
</dbReference>
<evidence type="ECO:0000256" key="1">
    <source>
        <dbReference type="ARBA" id="ARBA00004123"/>
    </source>
</evidence>